<evidence type="ECO:0000256" key="6">
    <source>
        <dbReference type="RuleBase" id="RU003330"/>
    </source>
</evidence>
<dbReference type="NCBIfam" id="NF001381">
    <property type="entry name" value="PRK00279.1-3"/>
    <property type="match status" value="1"/>
</dbReference>
<dbReference type="EC" id="2.7.4.3" evidence="5 7"/>
<feature type="binding site" evidence="5">
    <location>
        <position position="105"/>
    </location>
    <ligand>
        <name>AMP</name>
        <dbReference type="ChEBI" id="CHEBI:456215"/>
    </ligand>
</feature>
<dbReference type="Proteomes" id="UP001183202">
    <property type="component" value="Unassembled WGS sequence"/>
</dbReference>
<dbReference type="InterPro" id="IPR033690">
    <property type="entry name" value="Adenylat_kinase_CS"/>
</dbReference>
<keyword evidence="3 5" id="KW-0547">Nucleotide-binding</keyword>
<dbReference type="CDD" id="cd01428">
    <property type="entry name" value="ADK"/>
    <property type="match status" value="1"/>
</dbReference>
<evidence type="ECO:0000256" key="3">
    <source>
        <dbReference type="ARBA" id="ARBA00022741"/>
    </source>
</evidence>
<dbReference type="InterPro" id="IPR006259">
    <property type="entry name" value="Adenyl_kin_sub"/>
</dbReference>
<name>A0ABU2N412_9PSEU</name>
<comment type="subunit">
    <text evidence="5 7">Monomer.</text>
</comment>
<evidence type="ECO:0000256" key="4">
    <source>
        <dbReference type="ARBA" id="ARBA00022777"/>
    </source>
</evidence>
<feature type="binding site" evidence="5">
    <location>
        <position position="49"/>
    </location>
    <ligand>
        <name>AMP</name>
        <dbReference type="ChEBI" id="CHEBI:456215"/>
    </ligand>
</feature>
<keyword evidence="5 7" id="KW-0067">ATP-binding</keyword>
<evidence type="ECO:0000256" key="7">
    <source>
        <dbReference type="RuleBase" id="RU003331"/>
    </source>
</evidence>
<keyword evidence="5" id="KW-0963">Cytoplasm</keyword>
<protein>
    <recommendedName>
        <fullName evidence="5 7">Adenylate kinase</fullName>
        <shortName evidence="5">AK</shortName>
        <ecNumber evidence="5 7">2.7.4.3</ecNumber>
    </recommendedName>
    <alternativeName>
        <fullName evidence="5">ATP-AMP transphosphorylase</fullName>
    </alternativeName>
    <alternativeName>
        <fullName evidence="5">ATP:AMP phosphotransferase</fullName>
    </alternativeName>
    <alternativeName>
        <fullName evidence="5">Adenylate monophosphate kinase</fullName>
    </alternativeName>
</protein>
<evidence type="ECO:0000313" key="9">
    <source>
        <dbReference type="Proteomes" id="UP001183202"/>
    </source>
</evidence>
<dbReference type="NCBIfam" id="NF011101">
    <property type="entry name" value="PRK14528.1"/>
    <property type="match status" value="1"/>
</dbReference>
<accession>A0ABU2N412</accession>
<feature type="binding site" evidence="5">
    <location>
        <begin position="23"/>
        <end position="28"/>
    </location>
    <ligand>
        <name>ATP</name>
        <dbReference type="ChEBI" id="CHEBI:30616"/>
    </ligand>
</feature>
<dbReference type="NCBIfam" id="NF011105">
    <property type="entry name" value="PRK14532.1"/>
    <property type="match status" value="1"/>
</dbReference>
<reference evidence="9" key="1">
    <citation type="submission" date="2023-07" db="EMBL/GenBank/DDBJ databases">
        <title>30 novel species of actinomycetes from the DSMZ collection.</title>
        <authorList>
            <person name="Nouioui I."/>
        </authorList>
    </citation>
    <scope>NUCLEOTIDE SEQUENCE [LARGE SCALE GENOMIC DNA]</scope>
    <source>
        <strain evidence="9">DSM 45834</strain>
    </source>
</reference>
<feature type="binding site" evidence="5">
    <location>
        <begin position="98"/>
        <end position="101"/>
    </location>
    <ligand>
        <name>AMP</name>
        <dbReference type="ChEBI" id="CHEBI:456215"/>
    </ligand>
</feature>
<feature type="binding site" evidence="5">
    <location>
        <position position="153"/>
    </location>
    <ligand>
        <name>AMP</name>
        <dbReference type="ChEBI" id="CHEBI:456215"/>
    </ligand>
</feature>
<dbReference type="Gene3D" id="3.40.50.300">
    <property type="entry name" value="P-loop containing nucleotide triphosphate hydrolases"/>
    <property type="match status" value="1"/>
</dbReference>
<feature type="binding site" evidence="5">
    <location>
        <begin position="70"/>
        <end position="72"/>
    </location>
    <ligand>
        <name>AMP</name>
        <dbReference type="ChEBI" id="CHEBI:456215"/>
    </ligand>
</feature>
<comment type="pathway">
    <text evidence="5">Purine metabolism; AMP biosynthesis via salvage pathway; AMP from ADP: step 1/1.</text>
</comment>
<evidence type="ECO:0000313" key="8">
    <source>
        <dbReference type="EMBL" id="MDT0348630.1"/>
    </source>
</evidence>
<dbReference type="GO" id="GO:0004017">
    <property type="term" value="F:AMP kinase activity"/>
    <property type="evidence" value="ECO:0007669"/>
    <property type="project" value="UniProtKB-EC"/>
</dbReference>
<feature type="binding site" evidence="5">
    <location>
        <position position="179"/>
    </location>
    <ligand>
        <name>ATP</name>
        <dbReference type="ChEBI" id="CHEBI:30616"/>
    </ligand>
</feature>
<comment type="similarity">
    <text evidence="5 6">Belongs to the adenylate kinase family.</text>
</comment>
<feature type="region of interest" description="NMP" evidence="5">
    <location>
        <begin position="43"/>
        <end position="72"/>
    </location>
</feature>
<dbReference type="EMBL" id="JAVREJ010000002">
    <property type="protein sequence ID" value="MDT0348630.1"/>
    <property type="molecule type" value="Genomic_DNA"/>
</dbReference>
<comment type="subcellular location">
    <subcellularLocation>
        <location evidence="5 7">Cytoplasm</location>
    </subcellularLocation>
</comment>
<dbReference type="PRINTS" id="PR00094">
    <property type="entry name" value="ADENYLTKNASE"/>
</dbReference>
<dbReference type="PANTHER" id="PTHR23359">
    <property type="entry name" value="NUCLEOTIDE KINASE"/>
    <property type="match status" value="1"/>
</dbReference>
<dbReference type="SUPFAM" id="SSF52540">
    <property type="entry name" value="P-loop containing nucleoside triphosphate hydrolases"/>
    <property type="match status" value="1"/>
</dbReference>
<comment type="function">
    <text evidence="5">Catalyzes the reversible transfer of the terminal phosphate group between ATP and AMP. Plays an important role in cellular energy homeostasis and in adenine nucleotide metabolism.</text>
</comment>
<keyword evidence="1 5" id="KW-0808">Transferase</keyword>
<evidence type="ECO:0000256" key="2">
    <source>
        <dbReference type="ARBA" id="ARBA00022727"/>
    </source>
</evidence>
<organism evidence="8 9">
    <name type="scientific">Pseudonocardia charpentierae</name>
    <dbReference type="NCBI Taxonomy" id="3075545"/>
    <lineage>
        <taxon>Bacteria</taxon>
        <taxon>Bacillati</taxon>
        <taxon>Actinomycetota</taxon>
        <taxon>Actinomycetes</taxon>
        <taxon>Pseudonocardiales</taxon>
        <taxon>Pseudonocardiaceae</taxon>
        <taxon>Pseudonocardia</taxon>
    </lineage>
</organism>
<keyword evidence="9" id="KW-1185">Reference proteome</keyword>
<comment type="domain">
    <text evidence="5">Consists of three domains, a large central CORE domain and two small peripheral domains, NMPbind and LID, which undergo movements during catalysis. The LID domain closes over the site of phosphoryl transfer upon ATP binding. Assembling and dissambling the active center during each catalytic cycle provides an effective means to prevent ATP hydrolysis.</text>
</comment>
<evidence type="ECO:0000256" key="5">
    <source>
        <dbReference type="HAMAP-Rule" id="MF_00235"/>
    </source>
</evidence>
<feature type="binding site" evidence="5">
    <location>
        <position position="140"/>
    </location>
    <ligand>
        <name>ATP</name>
        <dbReference type="ChEBI" id="CHEBI:30616"/>
    </ligand>
</feature>
<dbReference type="NCBIfam" id="TIGR01351">
    <property type="entry name" value="adk"/>
    <property type="match status" value="1"/>
</dbReference>
<comment type="catalytic activity">
    <reaction evidence="5 7">
        <text>AMP + ATP = 2 ADP</text>
        <dbReference type="Rhea" id="RHEA:12973"/>
        <dbReference type="ChEBI" id="CHEBI:30616"/>
        <dbReference type="ChEBI" id="CHEBI:456215"/>
        <dbReference type="ChEBI" id="CHEBI:456216"/>
        <dbReference type="EC" id="2.7.4.3"/>
    </reaction>
</comment>
<dbReference type="InterPro" id="IPR027417">
    <property type="entry name" value="P-loop_NTPase"/>
</dbReference>
<feature type="binding site" evidence="5">
    <location>
        <position position="142"/>
    </location>
    <ligand>
        <name>AMP</name>
        <dbReference type="ChEBI" id="CHEBI:456215"/>
    </ligand>
</feature>
<evidence type="ECO:0000256" key="1">
    <source>
        <dbReference type="ARBA" id="ARBA00022679"/>
    </source>
</evidence>
<dbReference type="PROSITE" id="PS00113">
    <property type="entry name" value="ADENYLATE_KINASE"/>
    <property type="match status" value="1"/>
</dbReference>
<comment type="caution">
    <text evidence="8">The sequence shown here is derived from an EMBL/GenBank/DDBJ whole genome shotgun (WGS) entry which is preliminary data.</text>
</comment>
<feature type="binding site" evidence="5">
    <location>
        <position position="44"/>
    </location>
    <ligand>
        <name>AMP</name>
        <dbReference type="ChEBI" id="CHEBI:456215"/>
    </ligand>
</feature>
<dbReference type="NCBIfam" id="NF011104">
    <property type="entry name" value="PRK14531.1"/>
    <property type="match status" value="1"/>
</dbReference>
<dbReference type="NCBIfam" id="NF011100">
    <property type="entry name" value="PRK14527.1"/>
    <property type="match status" value="1"/>
</dbReference>
<comment type="caution">
    <text evidence="5">Lacks conserved residue(s) required for the propagation of feature annotation.</text>
</comment>
<dbReference type="Pfam" id="PF00406">
    <property type="entry name" value="ADK"/>
    <property type="match status" value="1"/>
</dbReference>
<keyword evidence="4 5" id="KW-0418">Kinase</keyword>
<keyword evidence="2 5" id="KW-0545">Nucleotide biosynthesis</keyword>
<proteinExistence type="inferred from homology"/>
<sequence length="195" mass="21529">MSRLLSRRRCGGNVRLVLVGPPGAGKGTQAERLAQRLDVPHISTGDLFRANLKEMTPLGVEAKRYMDAGNLVPDEVTSNMVRARLAEPDAAKGFILDGFPRTLPQADTLDIMLDELGVNLDAVVEFAVADEVVVQRLLGRGRSDDTEEVIRNRQKVYRDETAPLLEHYRDKLVSVDAVGSVEEITDRLADALPRR</sequence>
<dbReference type="InterPro" id="IPR000850">
    <property type="entry name" value="Adenylat/UMP-CMP_kin"/>
</dbReference>
<dbReference type="HAMAP" id="MF_00235">
    <property type="entry name" value="Adenylate_kinase_Adk"/>
    <property type="match status" value="1"/>
</dbReference>
<dbReference type="RefSeq" id="WP_311554556.1">
    <property type="nucleotide sequence ID" value="NZ_JAVREJ010000002.1"/>
</dbReference>
<gene>
    <name evidence="5" type="primary">adk</name>
    <name evidence="8" type="ORF">RM445_03745</name>
</gene>